<proteinExistence type="inferred from homology"/>
<dbReference type="RefSeq" id="WP_003809331.1">
    <property type="nucleotide sequence ID" value="NC_019382.1"/>
</dbReference>
<dbReference type="HOGENOM" id="CLU_114601_4_0_4"/>
<evidence type="ECO:0000256" key="3">
    <source>
        <dbReference type="ARBA" id="ARBA00024247"/>
    </source>
</evidence>
<dbReference type="Proteomes" id="UP000007564">
    <property type="component" value="Chromosome"/>
</dbReference>
<keyword evidence="1" id="KW-0547">Nucleotide-binding</keyword>
<dbReference type="EMBL" id="HE965806">
    <property type="protein sequence ID" value="CCJ54047.1"/>
    <property type="molecule type" value="Genomic_DNA"/>
</dbReference>
<dbReference type="Pfam" id="PF02597">
    <property type="entry name" value="ThiS"/>
    <property type="match status" value="1"/>
</dbReference>
<dbReference type="InterPro" id="IPR016155">
    <property type="entry name" value="Mopterin_synth/thiamin_S_b"/>
</dbReference>
<evidence type="ECO:0000313" key="4">
    <source>
        <dbReference type="EMBL" id="CCJ54047.1"/>
    </source>
</evidence>
<dbReference type="UniPathway" id="UPA00344"/>
<dbReference type="InterPro" id="IPR044672">
    <property type="entry name" value="MOCS2A"/>
</dbReference>
<dbReference type="OrthoDB" id="9801945at2"/>
<dbReference type="InterPro" id="IPR012675">
    <property type="entry name" value="Beta-grasp_dom_sf"/>
</dbReference>
<dbReference type="GO" id="GO:1990133">
    <property type="term" value="C:molybdopterin adenylyltransferase complex"/>
    <property type="evidence" value="ECO:0007669"/>
    <property type="project" value="TreeGrafter"/>
</dbReference>
<protein>
    <recommendedName>
        <fullName evidence="3">Molybdopterin synthase sulfur carrier subunit</fullName>
    </recommendedName>
</protein>
<evidence type="ECO:0000313" key="5">
    <source>
        <dbReference type="Proteomes" id="UP000007564"/>
    </source>
</evidence>
<dbReference type="GeneID" id="56479997"/>
<dbReference type="PANTHER" id="PTHR33359">
    <property type="entry name" value="MOLYBDOPTERIN SYNTHASE SULFUR CARRIER SUBUNIT"/>
    <property type="match status" value="1"/>
</dbReference>
<dbReference type="InterPro" id="IPR003749">
    <property type="entry name" value="ThiS/MoaD-like"/>
</dbReference>
<dbReference type="KEGG" id="bbh:BN112_2130"/>
<comment type="similarity">
    <text evidence="2">Belongs to the MoaD family.</text>
</comment>
<dbReference type="GO" id="GO:0000166">
    <property type="term" value="F:nucleotide binding"/>
    <property type="evidence" value="ECO:0007669"/>
    <property type="project" value="UniProtKB-KW"/>
</dbReference>
<dbReference type="PANTHER" id="PTHR33359:SF1">
    <property type="entry name" value="MOLYBDOPTERIN SYNTHASE SULFUR CARRIER SUBUNIT"/>
    <property type="match status" value="1"/>
</dbReference>
<sequence>MSGATIKVLYFARVAELVGKRTEDWPLAETVTGAQLLAALAARYPQLEPAERLKLAVNQTHVKVGAAVRPGDEVAVFEPVTGG</sequence>
<reference evidence="4 5" key="1">
    <citation type="journal article" date="2012" name="BMC Genomics">
        <title>Comparative genomics of the classical Bordetella subspecies: the evolution and exchange of virulence-associated diversity amongst closely related pathogens.</title>
        <authorList>
            <person name="Park J."/>
            <person name="Zhang Y."/>
            <person name="Buboltz A.M."/>
            <person name="Zhang X."/>
            <person name="Schuster S.C."/>
            <person name="Ahuja U."/>
            <person name="Liu M."/>
            <person name="Miller J.F."/>
            <person name="Sebaihia M."/>
            <person name="Bentley S.D."/>
            <person name="Parkhill J."/>
            <person name="Harvill E.T."/>
        </authorList>
    </citation>
    <scope>NUCLEOTIDE SEQUENCE [LARGE SCALE GENOMIC DNA]</scope>
    <source>
        <strain evidence="4 5">253</strain>
    </source>
</reference>
<dbReference type="CDD" id="cd00754">
    <property type="entry name" value="Ubl_MoaD"/>
    <property type="match status" value="1"/>
</dbReference>
<dbReference type="GO" id="GO:0006777">
    <property type="term" value="P:Mo-molybdopterin cofactor biosynthetic process"/>
    <property type="evidence" value="ECO:0007669"/>
    <property type="project" value="InterPro"/>
</dbReference>
<organism evidence="4 5">
    <name type="scientific">Bordetella bronchiseptica 253</name>
    <dbReference type="NCBI Taxonomy" id="568707"/>
    <lineage>
        <taxon>Bacteria</taxon>
        <taxon>Pseudomonadati</taxon>
        <taxon>Pseudomonadota</taxon>
        <taxon>Betaproteobacteria</taxon>
        <taxon>Burkholderiales</taxon>
        <taxon>Alcaligenaceae</taxon>
        <taxon>Bordetella</taxon>
    </lineage>
</organism>
<evidence type="ECO:0000256" key="2">
    <source>
        <dbReference type="ARBA" id="ARBA00024200"/>
    </source>
</evidence>
<accession>A0A0C6P7D7</accession>
<dbReference type="Gene3D" id="3.10.20.30">
    <property type="match status" value="1"/>
</dbReference>
<gene>
    <name evidence="4" type="primary">moaD</name>
    <name evidence="4" type="ORF">BN112_2130</name>
</gene>
<dbReference type="AlphaFoldDB" id="A0A0C6P7D7"/>
<evidence type="ECO:0000256" key="1">
    <source>
        <dbReference type="ARBA" id="ARBA00022741"/>
    </source>
</evidence>
<name>A0A0C6P7D7_BORBO</name>
<dbReference type="SUPFAM" id="SSF54285">
    <property type="entry name" value="MoaD/ThiS"/>
    <property type="match status" value="1"/>
</dbReference>